<evidence type="ECO:0008006" key="4">
    <source>
        <dbReference type="Google" id="ProtNLM"/>
    </source>
</evidence>
<gene>
    <name evidence="2" type="ORF">LOTGIDRAFT_155039</name>
</gene>
<dbReference type="HOGENOM" id="CLU_903962_0_0_1"/>
<accession>V3Z4F2</accession>
<evidence type="ECO:0000313" key="2">
    <source>
        <dbReference type="EMBL" id="ESO85553.1"/>
    </source>
</evidence>
<proteinExistence type="predicted"/>
<dbReference type="GeneID" id="20236538"/>
<sequence>MDKSDICWAKPPDTTVWWPVRVMEKTGSKYDVFVKCDYSMLHAHKVIPFLAGTLERKKKKSTLQAFLGDYEWAIKALDGASDSANEEAPDSDIDVAPDVIPESRDIDVATEVVISQSRDINVAKEVVISNSRDIDVALESRDIDVTTESDKCVAMAYDDDDGTCKLVEKTLVALQASEQSVCEQKCSSGSEDDNCDPGSSKDLDYDPNESSCYDSDALSDCSDPDDNHIDHGMGSALDTALPDIEDEEELKSPSNAIKLKYDLIRVAETKSLLAGIESNKDRSNRKWKHYKEEATEFIDAVRQNGQKR</sequence>
<protein>
    <recommendedName>
        <fullName evidence="4">PWWP domain-containing protein</fullName>
    </recommendedName>
</protein>
<dbReference type="CTD" id="20236538"/>
<name>V3Z4F2_LOTGI</name>
<keyword evidence="3" id="KW-1185">Reference proteome</keyword>
<dbReference type="Proteomes" id="UP000030746">
    <property type="component" value="Unassembled WGS sequence"/>
</dbReference>
<reference evidence="2 3" key="1">
    <citation type="journal article" date="2013" name="Nature">
        <title>Insights into bilaterian evolution from three spiralian genomes.</title>
        <authorList>
            <person name="Simakov O."/>
            <person name="Marletaz F."/>
            <person name="Cho S.J."/>
            <person name="Edsinger-Gonzales E."/>
            <person name="Havlak P."/>
            <person name="Hellsten U."/>
            <person name="Kuo D.H."/>
            <person name="Larsson T."/>
            <person name="Lv J."/>
            <person name="Arendt D."/>
            <person name="Savage R."/>
            <person name="Osoegawa K."/>
            <person name="de Jong P."/>
            <person name="Grimwood J."/>
            <person name="Chapman J.A."/>
            <person name="Shapiro H."/>
            <person name="Aerts A."/>
            <person name="Otillar R.P."/>
            <person name="Terry A.Y."/>
            <person name="Boore J.L."/>
            <person name="Grigoriev I.V."/>
            <person name="Lindberg D.R."/>
            <person name="Seaver E.C."/>
            <person name="Weisblat D.A."/>
            <person name="Putnam N.H."/>
            <person name="Rokhsar D.S."/>
        </authorList>
    </citation>
    <scope>NUCLEOTIDE SEQUENCE [LARGE SCALE GENOMIC DNA]</scope>
</reference>
<evidence type="ECO:0000256" key="1">
    <source>
        <dbReference type="SAM" id="MobiDB-lite"/>
    </source>
</evidence>
<evidence type="ECO:0000313" key="3">
    <source>
        <dbReference type="Proteomes" id="UP000030746"/>
    </source>
</evidence>
<dbReference type="KEGG" id="lgi:LOTGIDRAFT_155039"/>
<dbReference type="AlphaFoldDB" id="V3Z4F2"/>
<feature type="region of interest" description="Disordered" evidence="1">
    <location>
        <begin position="185"/>
        <end position="234"/>
    </location>
</feature>
<dbReference type="EMBL" id="KB203274">
    <property type="protein sequence ID" value="ESO85553.1"/>
    <property type="molecule type" value="Genomic_DNA"/>
</dbReference>
<organism evidence="2 3">
    <name type="scientific">Lottia gigantea</name>
    <name type="common">Giant owl limpet</name>
    <dbReference type="NCBI Taxonomy" id="225164"/>
    <lineage>
        <taxon>Eukaryota</taxon>
        <taxon>Metazoa</taxon>
        <taxon>Spiralia</taxon>
        <taxon>Lophotrochozoa</taxon>
        <taxon>Mollusca</taxon>
        <taxon>Gastropoda</taxon>
        <taxon>Patellogastropoda</taxon>
        <taxon>Lottioidea</taxon>
        <taxon>Lottiidae</taxon>
        <taxon>Lottia</taxon>
    </lineage>
</organism>
<dbReference type="RefSeq" id="XP_009063796.1">
    <property type="nucleotide sequence ID" value="XM_009065548.1"/>
</dbReference>